<dbReference type="Pfam" id="PF12697">
    <property type="entry name" value="Abhydrolase_6"/>
    <property type="match status" value="1"/>
</dbReference>
<protein>
    <submittedName>
        <fullName evidence="2">Alpha/beta fold hydrolase</fullName>
    </submittedName>
</protein>
<gene>
    <name evidence="2" type="ORF">QQX09_12680</name>
</gene>
<sequence>MSPTTDIRPEHLRGGAWPWPVASLATPTGRIAVTDVGQGPTVLLVHAGMTSLVWRDVIALLSTDHRCVTLDAPGNGLTGASSGGPPGLAGAARAVGDVIDGLGLNDLTLVFHDLGGPAALAAAGERVDRVDALVAVNTFGWAPDSALLRIGLAAMGSAPMRALDGASRWLPRATATGLGAGRRWDPATRAAFLRLMDADASRATHDYFRDGLRTDVPAAADRALDALADRPLTTVFGARNDYFGFQRRWRDRFPRARQEVVPRGNHFPMCDAPEDVARWIREARHAEG</sequence>
<name>A0ABT8GC50_9MICO</name>
<comment type="caution">
    <text evidence="2">The sequence shown here is derived from an EMBL/GenBank/DDBJ whole genome shotgun (WGS) entry which is preliminary data.</text>
</comment>
<dbReference type="PANTHER" id="PTHR43194">
    <property type="entry name" value="HYDROLASE ALPHA/BETA FOLD FAMILY"/>
    <property type="match status" value="1"/>
</dbReference>
<dbReference type="Gene3D" id="3.40.50.1820">
    <property type="entry name" value="alpha/beta hydrolase"/>
    <property type="match status" value="1"/>
</dbReference>
<evidence type="ECO:0000313" key="2">
    <source>
        <dbReference type="EMBL" id="MDN4476710.1"/>
    </source>
</evidence>
<evidence type="ECO:0000313" key="3">
    <source>
        <dbReference type="Proteomes" id="UP001172728"/>
    </source>
</evidence>
<reference evidence="2" key="1">
    <citation type="submission" date="2023-06" db="EMBL/GenBank/DDBJ databases">
        <title>Sysu t00192.</title>
        <authorList>
            <person name="Gao L."/>
            <person name="Fang B.-Z."/>
            <person name="Li W.-J."/>
        </authorList>
    </citation>
    <scope>NUCLEOTIDE SEQUENCE</scope>
    <source>
        <strain evidence="2">SYSU T00192</strain>
    </source>
</reference>
<dbReference type="Proteomes" id="UP001172728">
    <property type="component" value="Unassembled WGS sequence"/>
</dbReference>
<dbReference type="EMBL" id="JAUHPW010000011">
    <property type="protein sequence ID" value="MDN4476710.1"/>
    <property type="molecule type" value="Genomic_DNA"/>
</dbReference>
<organism evidence="2 3">
    <name type="scientific">Demequina litoralis</name>
    <dbReference type="NCBI Taxonomy" id="3051660"/>
    <lineage>
        <taxon>Bacteria</taxon>
        <taxon>Bacillati</taxon>
        <taxon>Actinomycetota</taxon>
        <taxon>Actinomycetes</taxon>
        <taxon>Micrococcales</taxon>
        <taxon>Demequinaceae</taxon>
        <taxon>Demequina</taxon>
    </lineage>
</organism>
<feature type="domain" description="AB hydrolase-1" evidence="1">
    <location>
        <begin position="42"/>
        <end position="278"/>
    </location>
</feature>
<proteinExistence type="predicted"/>
<dbReference type="SUPFAM" id="SSF53474">
    <property type="entry name" value="alpha/beta-Hydrolases"/>
    <property type="match status" value="1"/>
</dbReference>
<dbReference type="RefSeq" id="WP_301135338.1">
    <property type="nucleotide sequence ID" value="NZ_JAUHPW010000011.1"/>
</dbReference>
<dbReference type="PANTHER" id="PTHR43194:SF5">
    <property type="entry name" value="PIMELOYL-[ACYL-CARRIER PROTEIN] METHYL ESTER ESTERASE"/>
    <property type="match status" value="1"/>
</dbReference>
<dbReference type="InterPro" id="IPR050228">
    <property type="entry name" value="Carboxylesterase_BioH"/>
</dbReference>
<accession>A0ABT8GC50</accession>
<evidence type="ECO:0000259" key="1">
    <source>
        <dbReference type="Pfam" id="PF12697"/>
    </source>
</evidence>
<dbReference type="GO" id="GO:0016787">
    <property type="term" value="F:hydrolase activity"/>
    <property type="evidence" value="ECO:0007669"/>
    <property type="project" value="UniProtKB-KW"/>
</dbReference>
<keyword evidence="3" id="KW-1185">Reference proteome</keyword>
<dbReference type="InterPro" id="IPR000073">
    <property type="entry name" value="AB_hydrolase_1"/>
</dbReference>
<keyword evidence="2" id="KW-0378">Hydrolase</keyword>
<dbReference type="InterPro" id="IPR029058">
    <property type="entry name" value="AB_hydrolase_fold"/>
</dbReference>